<reference evidence="2 3" key="1">
    <citation type="submission" date="2018-08" db="EMBL/GenBank/DDBJ databases">
        <title>Genomic Encyclopedia of Archaeal and Bacterial Type Strains, Phase II (KMG-II): from individual species to whole genera.</title>
        <authorList>
            <person name="Goeker M."/>
        </authorList>
    </citation>
    <scope>NUCLEOTIDE SEQUENCE [LARGE SCALE GENOMIC DNA]</scope>
    <source>
        <strain evidence="2 3">DSM 17099</strain>
    </source>
</reference>
<dbReference type="Proteomes" id="UP000256941">
    <property type="component" value="Unassembled WGS sequence"/>
</dbReference>
<evidence type="ECO:0000313" key="2">
    <source>
        <dbReference type="EMBL" id="REF72380.1"/>
    </source>
</evidence>
<feature type="region of interest" description="Disordered" evidence="1">
    <location>
        <begin position="544"/>
        <end position="567"/>
    </location>
</feature>
<sequence length="609" mass="68265">MLELAALKTMVQRASDLTEPDRNLSERDRDYYSGHQLTAAQKAEYAKRRTPLIVNNRIQRKIDAMIGIEQNGRTDPRAFPRAPGDEQAADIATKALVFVDDITRFDAKRSEAFENLLVEGYGGVEVVVEERRGLLEVAINRLRWEDIFFDPYSREKDFSDATFLGVMRWMTLDQALELYEGDYQPQDGNEAESLEDLLQATMEGVGNSYDDRPEDQAFTWADVKQKRVRVAQMYYRQRGVWYLCVFTGGGTIIHQESPYLDEDGKTACPIILMTGYVDRKNCRFGVVRSLISMQDEINARRSRILQDLFNRQVVIAKGAVDAREVQRQLAKPDGVVEVDPDVMEGAREGGMRPFEVVNRDGDIAAQFSLLTESKEEIDKLGPNASLLGQLTGQQSGRAIMAQQNAGMAELAPIYDSLRDWTIRCYRAMWARMKQFWTEERWIRVTEETEAPQFVGINQFQGWDVDPQTGQIVPQIANSIAEMDVDIIIDTAPDMVTLQQEQFDQLAKMAGSGVPIPPDVLLEASSLRDKAKLIEKMKEANAQAAQAQQAAQQAEQARQDMDTQSQAQLRGAQAVKNVTDAQKTAFEIQQAQTSTAIAAALGLPMPAAGA</sequence>
<organism evidence="2 3">
    <name type="scientific">Paracoccus versutus</name>
    <name type="common">Thiobacillus versutus</name>
    <dbReference type="NCBI Taxonomy" id="34007"/>
    <lineage>
        <taxon>Bacteria</taxon>
        <taxon>Pseudomonadati</taxon>
        <taxon>Pseudomonadota</taxon>
        <taxon>Alphaproteobacteria</taxon>
        <taxon>Rhodobacterales</taxon>
        <taxon>Paracoccaceae</taxon>
        <taxon>Paracoccus</taxon>
    </lineage>
</organism>
<gene>
    <name evidence="2" type="ORF">BDD41_0850</name>
</gene>
<dbReference type="InterPro" id="IPR032427">
    <property type="entry name" value="P22_portal"/>
</dbReference>
<protein>
    <recommendedName>
        <fullName evidence="4">Portal protein</fullName>
    </recommendedName>
</protein>
<dbReference type="Pfam" id="PF16510">
    <property type="entry name" value="P22_portal"/>
    <property type="match status" value="1"/>
</dbReference>
<accession>A0A3D9XPM0</accession>
<evidence type="ECO:0000313" key="3">
    <source>
        <dbReference type="Proteomes" id="UP000256941"/>
    </source>
</evidence>
<name>A0A3D9XPM0_PARVE</name>
<feature type="compositionally biased region" description="Low complexity" evidence="1">
    <location>
        <begin position="544"/>
        <end position="555"/>
    </location>
</feature>
<evidence type="ECO:0008006" key="4">
    <source>
        <dbReference type="Google" id="ProtNLM"/>
    </source>
</evidence>
<proteinExistence type="predicted"/>
<dbReference type="RefSeq" id="WP_116220865.1">
    <property type="nucleotide sequence ID" value="NZ_CP038196.1"/>
</dbReference>
<dbReference type="AlphaFoldDB" id="A0A3D9XPM0"/>
<dbReference type="EMBL" id="QTUJ01000001">
    <property type="protein sequence ID" value="REF72380.1"/>
    <property type="molecule type" value="Genomic_DNA"/>
</dbReference>
<evidence type="ECO:0000256" key="1">
    <source>
        <dbReference type="SAM" id="MobiDB-lite"/>
    </source>
</evidence>
<comment type="caution">
    <text evidence="2">The sequence shown here is derived from an EMBL/GenBank/DDBJ whole genome shotgun (WGS) entry which is preliminary data.</text>
</comment>